<feature type="domain" description="HMG box" evidence="5">
    <location>
        <begin position="142"/>
        <end position="210"/>
    </location>
</feature>
<comment type="caution">
    <text evidence="6">The sequence shown here is derived from an EMBL/GenBank/DDBJ whole genome shotgun (WGS) entry which is preliminary data.</text>
</comment>
<feature type="region of interest" description="Disordered" evidence="3">
    <location>
        <begin position="123"/>
        <end position="146"/>
    </location>
</feature>
<evidence type="ECO:0000256" key="2">
    <source>
        <dbReference type="PROSITE-ProRule" id="PRU00267"/>
    </source>
</evidence>
<evidence type="ECO:0000256" key="1">
    <source>
        <dbReference type="ARBA" id="ARBA00023125"/>
    </source>
</evidence>
<dbReference type="SMART" id="SM00398">
    <property type="entry name" value="HMG"/>
    <property type="match status" value="1"/>
</dbReference>
<dbReference type="Pfam" id="PF00505">
    <property type="entry name" value="HMG_box"/>
    <property type="match status" value="1"/>
</dbReference>
<name>A0A5M9K218_MONFR</name>
<proteinExistence type="predicted"/>
<dbReference type="GO" id="GO:0003677">
    <property type="term" value="F:DNA binding"/>
    <property type="evidence" value="ECO:0007669"/>
    <property type="project" value="UniProtKB-UniRule"/>
</dbReference>
<keyword evidence="2" id="KW-0539">Nucleus</keyword>
<dbReference type="PANTHER" id="PTHR48112">
    <property type="entry name" value="HIGH MOBILITY GROUP PROTEIN DSP1"/>
    <property type="match status" value="1"/>
</dbReference>
<keyword evidence="1 2" id="KW-0238">DNA-binding</keyword>
<gene>
    <name evidence="6" type="ORF">EYC84_004710</name>
</gene>
<evidence type="ECO:0000313" key="7">
    <source>
        <dbReference type="Proteomes" id="UP000322873"/>
    </source>
</evidence>
<feature type="DNA-binding region" description="HMG box" evidence="2">
    <location>
        <begin position="142"/>
        <end position="210"/>
    </location>
</feature>
<keyword evidence="7" id="KW-1185">Reference proteome</keyword>
<feature type="compositionally biased region" description="Basic and acidic residues" evidence="3">
    <location>
        <begin position="1"/>
        <end position="16"/>
    </location>
</feature>
<keyword evidence="4" id="KW-0812">Transmembrane</keyword>
<feature type="transmembrane region" description="Helical" evidence="4">
    <location>
        <begin position="358"/>
        <end position="376"/>
    </location>
</feature>
<sequence length="431" mass="46188">MARPKKNTEEKPKDAATTKAAAAATTTTAAAAAATAGGDGATLQIDVASFVRTRDTFIGGLATLQEAIQSVSSAYIKHTNAVLGEHGAGYDIDTALSKLGENPLLGSLGALQRAASPVVIKAVDQAPEKKERKKRQHDPNAPKRPLTPFFLYMQTARPIIAKDLGDVPKGEVSSEGTKRWTDMAPKDKALWQDAYKDNLRLYNARMHAYRRGNLTAKEMGDDAAAAYADEHNIGADASADAQLVGEASAGVTATVEEEEEDAEGEPEAEAEAEVEKIPTPEPAPKTPKAKGRKSKGKSDVTEEIPPPSSASIVPPQKEASPARKRKRSAKKAADEPVASTEQEETTIETPKSAPKASIITWISFFLFILFLSNALMDMDMGMVMVMDACGDSVYFDHSLSEYLTGTKMMLFLQGILFAGMVCLLMRRSGNE</sequence>
<evidence type="ECO:0000256" key="4">
    <source>
        <dbReference type="SAM" id="Phobius"/>
    </source>
</evidence>
<dbReference type="PANTHER" id="PTHR48112:SF5">
    <property type="entry name" value="BOX PROTEIN, PUTATIVE (AFU_ORTHOLOGUE AFUA_1G04550)-RELATED"/>
    <property type="match status" value="1"/>
</dbReference>
<dbReference type="EMBL" id="VICG01000002">
    <property type="protein sequence ID" value="KAA8575571.1"/>
    <property type="molecule type" value="Genomic_DNA"/>
</dbReference>
<evidence type="ECO:0000256" key="3">
    <source>
        <dbReference type="SAM" id="MobiDB-lite"/>
    </source>
</evidence>
<reference evidence="6 7" key="1">
    <citation type="submission" date="2019-06" db="EMBL/GenBank/DDBJ databases">
        <title>Genome Sequence of the Brown Rot Fungal Pathogen Monilinia fructicola.</title>
        <authorList>
            <person name="De Miccolis Angelini R.M."/>
            <person name="Landi L."/>
            <person name="Abate D."/>
            <person name="Pollastro S."/>
            <person name="Romanazzi G."/>
            <person name="Faretra F."/>
        </authorList>
    </citation>
    <scope>NUCLEOTIDE SEQUENCE [LARGE SCALE GENOMIC DNA]</scope>
    <source>
        <strain evidence="6 7">Mfrc123</strain>
    </source>
</reference>
<feature type="region of interest" description="Disordered" evidence="3">
    <location>
        <begin position="247"/>
        <end position="352"/>
    </location>
</feature>
<feature type="compositionally biased region" description="Low complexity" evidence="3">
    <location>
        <begin position="309"/>
        <end position="319"/>
    </location>
</feature>
<keyword evidence="4" id="KW-1133">Transmembrane helix</keyword>
<dbReference type="PROSITE" id="PS50118">
    <property type="entry name" value="HMG_BOX_2"/>
    <property type="match status" value="1"/>
</dbReference>
<feature type="region of interest" description="Disordered" evidence="3">
    <location>
        <begin position="1"/>
        <end position="20"/>
    </location>
</feature>
<dbReference type="InterPro" id="IPR050342">
    <property type="entry name" value="HMGB"/>
</dbReference>
<feature type="compositionally biased region" description="Acidic residues" evidence="3">
    <location>
        <begin position="255"/>
        <end position="272"/>
    </location>
</feature>
<feature type="transmembrane region" description="Helical" evidence="4">
    <location>
        <begin position="408"/>
        <end position="425"/>
    </location>
</feature>
<organism evidence="6 7">
    <name type="scientific">Monilinia fructicola</name>
    <name type="common">Brown rot fungus</name>
    <name type="synonym">Ciboria fructicola</name>
    <dbReference type="NCBI Taxonomy" id="38448"/>
    <lineage>
        <taxon>Eukaryota</taxon>
        <taxon>Fungi</taxon>
        <taxon>Dikarya</taxon>
        <taxon>Ascomycota</taxon>
        <taxon>Pezizomycotina</taxon>
        <taxon>Leotiomycetes</taxon>
        <taxon>Helotiales</taxon>
        <taxon>Sclerotiniaceae</taxon>
        <taxon>Monilinia</taxon>
    </lineage>
</organism>
<evidence type="ECO:0000259" key="5">
    <source>
        <dbReference type="PROSITE" id="PS50118"/>
    </source>
</evidence>
<protein>
    <recommendedName>
        <fullName evidence="5">HMG box domain-containing protein</fullName>
    </recommendedName>
</protein>
<evidence type="ECO:0000313" key="6">
    <source>
        <dbReference type="EMBL" id="KAA8575571.1"/>
    </source>
</evidence>
<accession>A0A5M9K218</accession>
<dbReference type="SUPFAM" id="SSF47095">
    <property type="entry name" value="HMG-box"/>
    <property type="match status" value="1"/>
</dbReference>
<dbReference type="Gene3D" id="1.10.30.10">
    <property type="entry name" value="High mobility group box domain"/>
    <property type="match status" value="1"/>
</dbReference>
<dbReference type="GO" id="GO:0005634">
    <property type="term" value="C:nucleus"/>
    <property type="evidence" value="ECO:0007669"/>
    <property type="project" value="UniProtKB-UniRule"/>
</dbReference>
<dbReference type="Proteomes" id="UP000322873">
    <property type="component" value="Unassembled WGS sequence"/>
</dbReference>
<dbReference type="InterPro" id="IPR036910">
    <property type="entry name" value="HMG_box_dom_sf"/>
</dbReference>
<dbReference type="InterPro" id="IPR009071">
    <property type="entry name" value="HMG_box_dom"/>
</dbReference>
<keyword evidence="4" id="KW-0472">Membrane</keyword>
<dbReference type="AlphaFoldDB" id="A0A5M9K218"/>